<protein>
    <submittedName>
        <fullName evidence="1">Uncharacterized protein</fullName>
    </submittedName>
</protein>
<evidence type="ECO:0000313" key="1">
    <source>
        <dbReference type="EMBL" id="HIZ69394.1"/>
    </source>
</evidence>
<sequence length="467" mass="53140">MDTTIDINNGENQVMAHVDVVNNYFGQTPGSSEPRLATVVAVTGSAADAAAGMPTSANLIPLITDWLQTEEGQAVDKALRKRLPRLSFRYEKFVDNAVGRLAQQMDHERDTICASIQQELSANNGLSETQRDMGHLIIRLMRMVTDMKHGATLDEETCRLIKRVIGTEPTDDTIADFSTIVYTETFRQVMTSVLRQSLREGDHPILRHIYKNLLDINQEMARHFYGFFTGNRGQQKNYLYIAWTMWGYLAHRERQRAEEDARASRPTLYDQLRGKRETRVINMNYTSLAQEASEGAIYFNGSLTDYVDMENNNDLRVENPRELDLVDFFENTLAPSIRLEGESASLPVPSFMPPMKLKPVISRKYIATWYKAAQAIAEARHVLLLGCQADPRDTFFCDMLRANPTAKITMVDSDMESSARDLCRALQLNPNRYTPTRIQGHEARIYGNRVTVISARLEEIDISEWVR</sequence>
<dbReference type="AlphaFoldDB" id="A0A9D2FXW4"/>
<evidence type="ECO:0000313" key="2">
    <source>
        <dbReference type="Proteomes" id="UP000824055"/>
    </source>
</evidence>
<organism evidence="1 2">
    <name type="scientific">Candidatus Prevotella avicola</name>
    <dbReference type="NCBI Taxonomy" id="2838738"/>
    <lineage>
        <taxon>Bacteria</taxon>
        <taxon>Pseudomonadati</taxon>
        <taxon>Bacteroidota</taxon>
        <taxon>Bacteroidia</taxon>
        <taxon>Bacteroidales</taxon>
        <taxon>Prevotellaceae</taxon>
        <taxon>Prevotella</taxon>
    </lineage>
</organism>
<comment type="caution">
    <text evidence="1">The sequence shown here is derived from an EMBL/GenBank/DDBJ whole genome shotgun (WGS) entry which is preliminary data.</text>
</comment>
<gene>
    <name evidence="1" type="ORF">H9966_05850</name>
</gene>
<reference evidence="1" key="1">
    <citation type="journal article" date="2021" name="PeerJ">
        <title>Extensive microbial diversity within the chicken gut microbiome revealed by metagenomics and culture.</title>
        <authorList>
            <person name="Gilroy R."/>
            <person name="Ravi A."/>
            <person name="Getino M."/>
            <person name="Pursley I."/>
            <person name="Horton D.L."/>
            <person name="Alikhan N.F."/>
            <person name="Baker D."/>
            <person name="Gharbi K."/>
            <person name="Hall N."/>
            <person name="Watson M."/>
            <person name="Adriaenssens E.M."/>
            <person name="Foster-Nyarko E."/>
            <person name="Jarju S."/>
            <person name="Secka A."/>
            <person name="Antonio M."/>
            <person name="Oren A."/>
            <person name="Chaudhuri R.R."/>
            <person name="La Ragione R."/>
            <person name="Hildebrand F."/>
            <person name="Pallen M.J."/>
        </authorList>
    </citation>
    <scope>NUCLEOTIDE SEQUENCE</scope>
    <source>
        <strain evidence="1">ChiHecec3B27-8219</strain>
    </source>
</reference>
<name>A0A9D2FXW4_9BACT</name>
<reference evidence="1" key="2">
    <citation type="submission" date="2021-04" db="EMBL/GenBank/DDBJ databases">
        <authorList>
            <person name="Gilroy R."/>
        </authorList>
    </citation>
    <scope>NUCLEOTIDE SEQUENCE</scope>
    <source>
        <strain evidence="1">ChiHecec3B27-8219</strain>
    </source>
</reference>
<accession>A0A9D2FXW4</accession>
<dbReference type="EMBL" id="DXBE01000044">
    <property type="protein sequence ID" value="HIZ69394.1"/>
    <property type="molecule type" value="Genomic_DNA"/>
</dbReference>
<proteinExistence type="predicted"/>
<dbReference type="Proteomes" id="UP000824055">
    <property type="component" value="Unassembled WGS sequence"/>
</dbReference>